<protein>
    <submittedName>
        <fullName evidence="2">Uncharacterized protein</fullName>
    </submittedName>
</protein>
<gene>
    <name evidence="2" type="ORF">HMH06_06295</name>
</gene>
<proteinExistence type="predicted"/>
<accession>A0ABX1WLC4</accession>
<organism evidence="2 3">
    <name type="scientific">Empedobacter stercoris</name>
    <dbReference type="NCBI Taxonomy" id="1628248"/>
    <lineage>
        <taxon>Bacteria</taxon>
        <taxon>Pseudomonadati</taxon>
        <taxon>Bacteroidota</taxon>
        <taxon>Flavobacteriia</taxon>
        <taxon>Flavobacteriales</taxon>
        <taxon>Weeksellaceae</taxon>
        <taxon>Empedobacter</taxon>
    </lineage>
</organism>
<keyword evidence="3" id="KW-1185">Reference proteome</keyword>
<dbReference type="EMBL" id="JABFOQ010000011">
    <property type="protein sequence ID" value="NOJ75444.1"/>
    <property type="molecule type" value="Genomic_DNA"/>
</dbReference>
<dbReference type="RefSeq" id="WP_171622763.1">
    <property type="nucleotide sequence ID" value="NZ_JABFOQ010000011.1"/>
</dbReference>
<evidence type="ECO:0000313" key="2">
    <source>
        <dbReference type="EMBL" id="NOJ75444.1"/>
    </source>
</evidence>
<evidence type="ECO:0000313" key="3">
    <source>
        <dbReference type="Proteomes" id="UP000580344"/>
    </source>
</evidence>
<feature type="chain" id="PRO_5046836321" evidence="1">
    <location>
        <begin position="20"/>
        <end position="197"/>
    </location>
</feature>
<name>A0ABX1WLC4_9FLAO</name>
<feature type="signal peptide" evidence="1">
    <location>
        <begin position="1"/>
        <end position="19"/>
    </location>
</feature>
<evidence type="ECO:0000256" key="1">
    <source>
        <dbReference type="SAM" id="SignalP"/>
    </source>
</evidence>
<reference evidence="2 3" key="1">
    <citation type="submission" date="2020-05" db="EMBL/GenBank/DDBJ databases">
        <title>Tigecycline resistant gene in Empedobacter stercoris.</title>
        <authorList>
            <person name="Chen Y."/>
            <person name="Cheng Y."/>
            <person name="Zhou K."/>
        </authorList>
    </citation>
    <scope>NUCLEOTIDE SEQUENCE [LARGE SCALE GENOMIC DNA]</scope>
    <source>
        <strain evidence="2 3">ES202</strain>
    </source>
</reference>
<sequence>MKNTMFLTVFCLLTCFIHAQEYTTDNIVIKQGNQVFSIYDTKQTITLNPTEFSIEYLNKPYQEKKNLFYAAQALVTDHTVDINLHEGTEIESIPYFDAGTGFAAEENQLLHYPFLSLDGHQYLYYVPNKDKRVEKSGTSGQWDIHKWTLKGVFQYDAEMDWNIYDNNQVYITLIIDRNLDGILQKGEFFTLQIMFEK</sequence>
<comment type="caution">
    <text evidence="2">The sequence shown here is derived from an EMBL/GenBank/DDBJ whole genome shotgun (WGS) entry which is preliminary data.</text>
</comment>
<dbReference type="Proteomes" id="UP000580344">
    <property type="component" value="Unassembled WGS sequence"/>
</dbReference>
<keyword evidence="1" id="KW-0732">Signal</keyword>